<accession>A0A8R7Q2T0</accession>
<evidence type="ECO:0000313" key="2">
    <source>
        <dbReference type="Proteomes" id="UP000015106"/>
    </source>
</evidence>
<dbReference type="Proteomes" id="UP000015106">
    <property type="component" value="Chromosome 4"/>
</dbReference>
<dbReference type="Gramene" id="TuG1812G0400001872.01.T01">
    <property type="protein sequence ID" value="TuG1812G0400001872.01.T01.cds261390"/>
    <property type="gene ID" value="TuG1812G0400001872.01"/>
</dbReference>
<organism evidence="1 2">
    <name type="scientific">Triticum urartu</name>
    <name type="common">Red wild einkorn</name>
    <name type="synonym">Crithodium urartu</name>
    <dbReference type="NCBI Taxonomy" id="4572"/>
    <lineage>
        <taxon>Eukaryota</taxon>
        <taxon>Viridiplantae</taxon>
        <taxon>Streptophyta</taxon>
        <taxon>Embryophyta</taxon>
        <taxon>Tracheophyta</taxon>
        <taxon>Spermatophyta</taxon>
        <taxon>Magnoliopsida</taxon>
        <taxon>Liliopsida</taxon>
        <taxon>Poales</taxon>
        <taxon>Poaceae</taxon>
        <taxon>BOP clade</taxon>
        <taxon>Pooideae</taxon>
        <taxon>Triticodae</taxon>
        <taxon>Triticeae</taxon>
        <taxon>Triticinae</taxon>
        <taxon>Triticum</taxon>
    </lineage>
</organism>
<dbReference type="EnsemblPlants" id="TuG1812G0400001872.01.T01">
    <property type="protein sequence ID" value="TuG1812G0400001872.01.T01.cds261390"/>
    <property type="gene ID" value="TuG1812G0400001872.01"/>
</dbReference>
<reference evidence="1" key="3">
    <citation type="submission" date="2022-06" db="UniProtKB">
        <authorList>
            <consortium name="EnsemblPlants"/>
        </authorList>
    </citation>
    <scope>IDENTIFICATION</scope>
</reference>
<sequence length="70" mass="7611">MPCINLARPISPLPPHTYHCSLLGRHLQGEDQTGRWGGEVDASTDEAAMYCWVDDKSGNQSSVSGSIHDD</sequence>
<reference evidence="1" key="2">
    <citation type="submission" date="2018-03" db="EMBL/GenBank/DDBJ databases">
        <title>The Triticum urartu genome reveals the dynamic nature of wheat genome evolution.</title>
        <authorList>
            <person name="Ling H."/>
            <person name="Ma B."/>
            <person name="Shi X."/>
            <person name="Liu H."/>
            <person name="Dong L."/>
            <person name="Sun H."/>
            <person name="Cao Y."/>
            <person name="Gao Q."/>
            <person name="Zheng S."/>
            <person name="Li Y."/>
            <person name="Yu Y."/>
            <person name="Du H."/>
            <person name="Qi M."/>
            <person name="Li Y."/>
            <person name="Yu H."/>
            <person name="Cui Y."/>
            <person name="Wang N."/>
            <person name="Chen C."/>
            <person name="Wu H."/>
            <person name="Zhao Y."/>
            <person name="Zhang J."/>
            <person name="Li Y."/>
            <person name="Zhou W."/>
            <person name="Zhang B."/>
            <person name="Hu W."/>
            <person name="Eijk M."/>
            <person name="Tang J."/>
            <person name="Witsenboer H."/>
            <person name="Zhao S."/>
            <person name="Li Z."/>
            <person name="Zhang A."/>
            <person name="Wang D."/>
            <person name="Liang C."/>
        </authorList>
    </citation>
    <scope>NUCLEOTIDE SEQUENCE [LARGE SCALE GENOMIC DNA]</scope>
    <source>
        <strain evidence="1">cv. G1812</strain>
    </source>
</reference>
<evidence type="ECO:0000313" key="1">
    <source>
        <dbReference type="EnsemblPlants" id="TuG1812G0400001872.01.T01.cds261390"/>
    </source>
</evidence>
<keyword evidence="2" id="KW-1185">Reference proteome</keyword>
<proteinExistence type="predicted"/>
<dbReference type="AlphaFoldDB" id="A0A8R7Q2T0"/>
<name>A0A8R7Q2T0_TRIUA</name>
<protein>
    <submittedName>
        <fullName evidence="1">Uncharacterized protein</fullName>
    </submittedName>
</protein>
<reference evidence="2" key="1">
    <citation type="journal article" date="2013" name="Nature">
        <title>Draft genome of the wheat A-genome progenitor Triticum urartu.</title>
        <authorList>
            <person name="Ling H.Q."/>
            <person name="Zhao S."/>
            <person name="Liu D."/>
            <person name="Wang J."/>
            <person name="Sun H."/>
            <person name="Zhang C."/>
            <person name="Fan H."/>
            <person name="Li D."/>
            <person name="Dong L."/>
            <person name="Tao Y."/>
            <person name="Gao C."/>
            <person name="Wu H."/>
            <person name="Li Y."/>
            <person name="Cui Y."/>
            <person name="Guo X."/>
            <person name="Zheng S."/>
            <person name="Wang B."/>
            <person name="Yu K."/>
            <person name="Liang Q."/>
            <person name="Yang W."/>
            <person name="Lou X."/>
            <person name="Chen J."/>
            <person name="Feng M."/>
            <person name="Jian J."/>
            <person name="Zhang X."/>
            <person name="Luo G."/>
            <person name="Jiang Y."/>
            <person name="Liu J."/>
            <person name="Wang Z."/>
            <person name="Sha Y."/>
            <person name="Zhang B."/>
            <person name="Wu H."/>
            <person name="Tang D."/>
            <person name="Shen Q."/>
            <person name="Xue P."/>
            <person name="Zou S."/>
            <person name="Wang X."/>
            <person name="Liu X."/>
            <person name="Wang F."/>
            <person name="Yang Y."/>
            <person name="An X."/>
            <person name="Dong Z."/>
            <person name="Zhang K."/>
            <person name="Zhang X."/>
            <person name="Luo M.C."/>
            <person name="Dvorak J."/>
            <person name="Tong Y."/>
            <person name="Wang J."/>
            <person name="Yang H."/>
            <person name="Li Z."/>
            <person name="Wang D."/>
            <person name="Zhang A."/>
            <person name="Wang J."/>
        </authorList>
    </citation>
    <scope>NUCLEOTIDE SEQUENCE</scope>
    <source>
        <strain evidence="2">cv. G1812</strain>
    </source>
</reference>